<evidence type="ECO:0000256" key="9">
    <source>
        <dbReference type="ARBA" id="ARBA00022989"/>
    </source>
</evidence>
<dbReference type="SUPFAM" id="SSF55874">
    <property type="entry name" value="ATPase domain of HSP90 chaperone/DNA topoisomerase II/histidine kinase"/>
    <property type="match status" value="1"/>
</dbReference>
<dbReference type="InterPro" id="IPR050640">
    <property type="entry name" value="Bact_2-comp_sensor_kinase"/>
</dbReference>
<dbReference type="GO" id="GO:0004673">
    <property type="term" value="F:protein histidine kinase activity"/>
    <property type="evidence" value="ECO:0007669"/>
    <property type="project" value="UniProtKB-EC"/>
</dbReference>
<dbReference type="CDD" id="cd06225">
    <property type="entry name" value="HAMP"/>
    <property type="match status" value="1"/>
</dbReference>
<evidence type="ECO:0000256" key="12">
    <source>
        <dbReference type="SAM" id="Phobius"/>
    </source>
</evidence>
<dbReference type="Pfam" id="PF02518">
    <property type="entry name" value="HATPase_c"/>
    <property type="match status" value="1"/>
</dbReference>
<keyword evidence="7 14" id="KW-0418">Kinase</keyword>
<dbReference type="Proteomes" id="UP001519344">
    <property type="component" value="Unassembled WGS sequence"/>
</dbReference>
<keyword evidence="2" id="KW-1003">Cell membrane</keyword>
<keyword evidence="6" id="KW-0547">Nucleotide-binding</keyword>
<evidence type="ECO:0000256" key="2">
    <source>
        <dbReference type="ARBA" id="ARBA00022475"/>
    </source>
</evidence>
<evidence type="ECO:0000256" key="10">
    <source>
        <dbReference type="ARBA" id="ARBA00023012"/>
    </source>
</evidence>
<keyword evidence="10" id="KW-0902">Two-component regulatory system</keyword>
<evidence type="ECO:0000256" key="4">
    <source>
        <dbReference type="ARBA" id="ARBA00022679"/>
    </source>
</evidence>
<dbReference type="PANTHER" id="PTHR34220:SF11">
    <property type="entry name" value="SENSOR PROTEIN KINASE HPTS"/>
    <property type="match status" value="1"/>
</dbReference>
<dbReference type="EMBL" id="JAGGKV010000024">
    <property type="protein sequence ID" value="MBP1966699.1"/>
    <property type="molecule type" value="Genomic_DNA"/>
</dbReference>
<feature type="domain" description="HAMP" evidence="13">
    <location>
        <begin position="320"/>
        <end position="372"/>
    </location>
</feature>
<dbReference type="InterPro" id="IPR036890">
    <property type="entry name" value="HATPase_C_sf"/>
</dbReference>
<dbReference type="EC" id="2.7.13.3" evidence="14"/>
<dbReference type="RefSeq" id="WP_167055424.1">
    <property type="nucleotide sequence ID" value="NZ_JAAOZR010000010.1"/>
</dbReference>
<dbReference type="PROSITE" id="PS50885">
    <property type="entry name" value="HAMP"/>
    <property type="match status" value="1"/>
</dbReference>
<evidence type="ECO:0000256" key="5">
    <source>
        <dbReference type="ARBA" id="ARBA00022692"/>
    </source>
</evidence>
<keyword evidence="5 12" id="KW-0812">Transmembrane</keyword>
<comment type="caution">
    <text evidence="14">The sequence shown here is derived from an EMBL/GenBank/DDBJ whole genome shotgun (WGS) entry which is preliminary data.</text>
</comment>
<evidence type="ECO:0000256" key="11">
    <source>
        <dbReference type="ARBA" id="ARBA00023136"/>
    </source>
</evidence>
<comment type="subcellular location">
    <subcellularLocation>
        <location evidence="1">Cell membrane</location>
        <topology evidence="1">Multi-pass membrane protein</topology>
    </subcellularLocation>
</comment>
<accession>A0ABS4I9F2</accession>
<dbReference type="InterPro" id="IPR003594">
    <property type="entry name" value="HATPase_dom"/>
</dbReference>
<gene>
    <name evidence="14" type="ORF">J2Z65_005959</name>
</gene>
<dbReference type="Gene3D" id="3.30.450.20">
    <property type="entry name" value="PAS domain"/>
    <property type="match status" value="1"/>
</dbReference>
<name>A0ABS4I9F2_9BACL</name>
<feature type="transmembrane region" description="Helical" evidence="12">
    <location>
        <begin position="12"/>
        <end position="31"/>
    </location>
</feature>
<dbReference type="SMART" id="SM00304">
    <property type="entry name" value="HAMP"/>
    <property type="match status" value="1"/>
</dbReference>
<dbReference type="Pfam" id="PF02743">
    <property type="entry name" value="dCache_1"/>
    <property type="match status" value="1"/>
</dbReference>
<dbReference type="SMART" id="SM00387">
    <property type="entry name" value="HATPase_c"/>
    <property type="match status" value="1"/>
</dbReference>
<keyword evidence="9 12" id="KW-1133">Transmembrane helix</keyword>
<sequence>MKKINLYPKLFLSYFVVIMISLTSVGVFSYWSSSSELDQIVEKQLTQVVGNAAHHTDLYIRSYERSMVSLLSSNYVKRFIDLPEEEIGYPYYELRKLIKELLIEPAFARNPEISNIYMISFNHNAMYFYNDSVGGSFGKEEAQQQLEFFKENTNPDGSLSVLNHSILSGQQNITLARQIRGLSSTEPKGILVVELRAAELSELWKGIDLGEDGYFFITDENGKYVYQPDTEKTAAAAEAELPKAIRSQVLEASSNAFIAVIDDKPQMFMSRRSTYGNWRLVVAMSVEELRRPSDTIRTTTIVVGCFTLGIALWIAFRFGKSITGPIRILRGAMRQTEQGKWVQIPLPEHRDEITELMSRYNLMVTRLSELVDKVYQAELSDQKSQMERQKAELQSLQLQINPHFLYNTLETIVCYAVIRDSKEIYEIVKALAYMLRYSVQTNLEEITVSNELKHVMFYLVVLKHRIGREFEVDVCIHPNYLLNNMVRLTLQPLIENAFQHAFADGVEDYHYIRIDAGEDKDKFWVSVEDNGLGINEARLEELREKLHTNQLADKENDSSKGIGGIGIVNVHRRIQMVFGEQYGLQIESQVEKGTKLTMIMPTTLKELI</sequence>
<evidence type="ECO:0000313" key="14">
    <source>
        <dbReference type="EMBL" id="MBP1966699.1"/>
    </source>
</evidence>
<evidence type="ECO:0000256" key="1">
    <source>
        <dbReference type="ARBA" id="ARBA00004651"/>
    </source>
</evidence>
<evidence type="ECO:0000256" key="7">
    <source>
        <dbReference type="ARBA" id="ARBA00022777"/>
    </source>
</evidence>
<dbReference type="InterPro" id="IPR010559">
    <property type="entry name" value="Sig_transdc_His_kin_internal"/>
</dbReference>
<dbReference type="Pfam" id="PF06580">
    <property type="entry name" value="His_kinase"/>
    <property type="match status" value="1"/>
</dbReference>
<dbReference type="InterPro" id="IPR003660">
    <property type="entry name" value="HAMP_dom"/>
</dbReference>
<dbReference type="SUPFAM" id="SSF158472">
    <property type="entry name" value="HAMP domain-like"/>
    <property type="match status" value="1"/>
</dbReference>
<evidence type="ECO:0000256" key="6">
    <source>
        <dbReference type="ARBA" id="ARBA00022741"/>
    </source>
</evidence>
<evidence type="ECO:0000259" key="13">
    <source>
        <dbReference type="PROSITE" id="PS50885"/>
    </source>
</evidence>
<keyword evidence="8" id="KW-0067">ATP-binding</keyword>
<keyword evidence="15" id="KW-1185">Reference proteome</keyword>
<reference evidence="14 15" key="1">
    <citation type="submission" date="2021-03" db="EMBL/GenBank/DDBJ databases">
        <title>Genomic Encyclopedia of Type Strains, Phase IV (KMG-IV): sequencing the most valuable type-strain genomes for metagenomic binning, comparative biology and taxonomic classification.</title>
        <authorList>
            <person name="Goeker M."/>
        </authorList>
    </citation>
    <scope>NUCLEOTIDE SEQUENCE [LARGE SCALE GENOMIC DNA]</scope>
    <source>
        <strain evidence="14 15">DSM 24950</strain>
    </source>
</reference>
<protein>
    <submittedName>
        <fullName evidence="14">Two-component system sensor histidine kinase YesM</fullName>
        <ecNumber evidence="14">2.7.13.3</ecNumber>
    </submittedName>
</protein>
<evidence type="ECO:0000313" key="15">
    <source>
        <dbReference type="Proteomes" id="UP001519344"/>
    </source>
</evidence>
<evidence type="ECO:0000256" key="8">
    <source>
        <dbReference type="ARBA" id="ARBA00022840"/>
    </source>
</evidence>
<proteinExistence type="predicted"/>
<dbReference type="Gene3D" id="3.30.565.10">
    <property type="entry name" value="Histidine kinase-like ATPase, C-terminal domain"/>
    <property type="match status" value="1"/>
</dbReference>
<organism evidence="14 15">
    <name type="scientific">Paenibacillus aceris</name>
    <dbReference type="NCBI Taxonomy" id="869555"/>
    <lineage>
        <taxon>Bacteria</taxon>
        <taxon>Bacillati</taxon>
        <taxon>Bacillota</taxon>
        <taxon>Bacilli</taxon>
        <taxon>Bacillales</taxon>
        <taxon>Paenibacillaceae</taxon>
        <taxon>Paenibacillus</taxon>
    </lineage>
</organism>
<keyword evidence="11 12" id="KW-0472">Membrane</keyword>
<dbReference type="CDD" id="cd18774">
    <property type="entry name" value="PDC2_HK_sensor"/>
    <property type="match status" value="1"/>
</dbReference>
<feature type="transmembrane region" description="Helical" evidence="12">
    <location>
        <begin position="300"/>
        <end position="319"/>
    </location>
</feature>
<dbReference type="InterPro" id="IPR033479">
    <property type="entry name" value="dCache_1"/>
</dbReference>
<dbReference type="PANTHER" id="PTHR34220">
    <property type="entry name" value="SENSOR HISTIDINE KINASE YPDA"/>
    <property type="match status" value="1"/>
</dbReference>
<evidence type="ECO:0000256" key="3">
    <source>
        <dbReference type="ARBA" id="ARBA00022553"/>
    </source>
</evidence>
<keyword evidence="3" id="KW-0597">Phosphoprotein</keyword>
<dbReference type="Gene3D" id="6.10.340.10">
    <property type="match status" value="1"/>
</dbReference>
<keyword evidence="4 14" id="KW-0808">Transferase</keyword>